<dbReference type="CDD" id="cd16401">
    <property type="entry name" value="ParB_N_like_MT"/>
    <property type="match status" value="1"/>
</dbReference>
<dbReference type="SUPFAM" id="SSF53335">
    <property type="entry name" value="S-adenosyl-L-methionine-dependent methyltransferases"/>
    <property type="match status" value="1"/>
</dbReference>
<keyword evidence="2" id="KW-0489">Methyltransferase</keyword>
<dbReference type="Gene3D" id="3.90.1530.10">
    <property type="entry name" value="Conserved hypothetical protein from pyrococcus furiosus pfu- 392566-001, ParB domain"/>
    <property type="match status" value="1"/>
</dbReference>
<dbReference type="InterPro" id="IPR003115">
    <property type="entry name" value="ParB_N"/>
</dbReference>
<name>A0A4R1Q198_9FIRM</name>
<feature type="domain" description="ParB-like N-terminal" evidence="1">
    <location>
        <begin position="4"/>
        <end position="93"/>
    </location>
</feature>
<dbReference type="Pfam" id="PF02195">
    <property type="entry name" value="ParB_N"/>
    <property type="match status" value="1"/>
</dbReference>
<evidence type="ECO:0000313" key="3">
    <source>
        <dbReference type="Proteomes" id="UP000295063"/>
    </source>
</evidence>
<reference evidence="2 3" key="1">
    <citation type="submission" date="2019-03" db="EMBL/GenBank/DDBJ databases">
        <title>Genomic Encyclopedia of Type Strains, Phase IV (KMG-IV): sequencing the most valuable type-strain genomes for metagenomic binning, comparative biology and taxonomic classification.</title>
        <authorList>
            <person name="Goeker M."/>
        </authorList>
    </citation>
    <scope>NUCLEOTIDE SEQUENCE [LARGE SCALE GENOMIC DNA]</scope>
    <source>
        <strain evidence="2 3">DSM 15969</strain>
    </source>
</reference>
<gene>
    <name evidence="2" type="ORF">EV210_106102</name>
</gene>
<proteinExistence type="predicted"/>
<evidence type="ECO:0000313" key="2">
    <source>
        <dbReference type="EMBL" id="TCL37235.1"/>
    </source>
</evidence>
<dbReference type="Gene3D" id="3.40.50.150">
    <property type="entry name" value="Vaccinia Virus protein VP39"/>
    <property type="match status" value="1"/>
</dbReference>
<dbReference type="SUPFAM" id="SSF110849">
    <property type="entry name" value="ParB/Sulfiredoxin"/>
    <property type="match status" value="1"/>
</dbReference>
<accession>A0A4R1Q198</accession>
<keyword evidence="2" id="KW-0808">Transferase</keyword>
<sequence>MEIVKLPIENLNAAPYNPRVDLKPGDKEYEKLKKSILTYGYIDPIIVSKRGYVVVGGHQRLKILQAIGHKTVDVSLVDLPLAQEKALNIALNKTGGDWDLPKLQELLAELQETDMDIEITGFDDLEIENLLASVLEEEETKPAKKQAVEDDFDAEEEAAKIKKPLTQPGDIWLLGRHRLLCGDATKAEDVRRLTDGKLCNMVFTDPPYNVAYVGKTADSLKIQNDSMADGDFYKFLLQAYTNMLEVVAPGGAIYVCHADTEGLNFRKAMVDAGWLLKQCLVWVKNSMVLGRQDYHWQHGAIRS</sequence>
<dbReference type="Proteomes" id="UP000295063">
    <property type="component" value="Unassembled WGS sequence"/>
</dbReference>
<dbReference type="InterPro" id="IPR036086">
    <property type="entry name" value="ParB/Sulfiredoxin_sf"/>
</dbReference>
<dbReference type="AlphaFoldDB" id="A0A4R1Q198"/>
<keyword evidence="3" id="KW-1185">Reference proteome</keyword>
<dbReference type="InterPro" id="IPR029063">
    <property type="entry name" value="SAM-dependent_MTases_sf"/>
</dbReference>
<dbReference type="SMART" id="SM00470">
    <property type="entry name" value="ParB"/>
    <property type="match status" value="1"/>
</dbReference>
<dbReference type="GO" id="GO:0008168">
    <property type="term" value="F:methyltransferase activity"/>
    <property type="evidence" value="ECO:0007669"/>
    <property type="project" value="UniProtKB-KW"/>
</dbReference>
<organism evidence="2 3">
    <name type="scientific">Anaerospora hongkongensis</name>
    <dbReference type="NCBI Taxonomy" id="244830"/>
    <lineage>
        <taxon>Bacteria</taxon>
        <taxon>Bacillati</taxon>
        <taxon>Bacillota</taxon>
        <taxon>Negativicutes</taxon>
        <taxon>Selenomonadales</taxon>
        <taxon>Sporomusaceae</taxon>
        <taxon>Anaerospora</taxon>
    </lineage>
</organism>
<dbReference type="EMBL" id="SLUI01000006">
    <property type="protein sequence ID" value="TCL37235.1"/>
    <property type="molecule type" value="Genomic_DNA"/>
</dbReference>
<protein>
    <submittedName>
        <fullName evidence="2">DNA methylase</fullName>
    </submittedName>
</protein>
<dbReference type="GO" id="GO:0032259">
    <property type="term" value="P:methylation"/>
    <property type="evidence" value="ECO:0007669"/>
    <property type="project" value="UniProtKB-KW"/>
</dbReference>
<evidence type="ECO:0000259" key="1">
    <source>
        <dbReference type="SMART" id="SM00470"/>
    </source>
</evidence>
<comment type="caution">
    <text evidence="2">The sequence shown here is derived from an EMBL/GenBank/DDBJ whole genome shotgun (WGS) entry which is preliminary data.</text>
</comment>